<sequence length="82" mass="9152">MAQPGNYGQTLPLSLEKAFNPGKDCYRILIDSKKYSRVLRENEKLQGRTKLHAIDTQTCATTAEKPSQVSLARNDDLNSSIL</sequence>
<proteinExistence type="predicted"/>
<comment type="caution">
    <text evidence="2">The sequence shown here is derived from an EMBL/GenBank/DDBJ whole genome shotgun (WGS) entry which is preliminary data.</text>
</comment>
<gene>
    <name evidence="2" type="primary">jg10226</name>
    <name evidence="2" type="ORF">PAEG_LOCUS5178</name>
</gene>
<evidence type="ECO:0000313" key="2">
    <source>
        <dbReference type="EMBL" id="CAH2217262.1"/>
    </source>
</evidence>
<organism evidence="2 3">
    <name type="scientific">Pararge aegeria aegeria</name>
    <dbReference type="NCBI Taxonomy" id="348720"/>
    <lineage>
        <taxon>Eukaryota</taxon>
        <taxon>Metazoa</taxon>
        <taxon>Ecdysozoa</taxon>
        <taxon>Arthropoda</taxon>
        <taxon>Hexapoda</taxon>
        <taxon>Insecta</taxon>
        <taxon>Pterygota</taxon>
        <taxon>Neoptera</taxon>
        <taxon>Endopterygota</taxon>
        <taxon>Lepidoptera</taxon>
        <taxon>Glossata</taxon>
        <taxon>Ditrysia</taxon>
        <taxon>Papilionoidea</taxon>
        <taxon>Nymphalidae</taxon>
        <taxon>Satyrinae</taxon>
        <taxon>Satyrini</taxon>
        <taxon>Parargina</taxon>
        <taxon>Pararge</taxon>
    </lineage>
</organism>
<evidence type="ECO:0000313" key="3">
    <source>
        <dbReference type="Proteomes" id="UP000838756"/>
    </source>
</evidence>
<feature type="region of interest" description="Disordered" evidence="1">
    <location>
        <begin position="62"/>
        <end position="82"/>
    </location>
</feature>
<accession>A0A8S4QSN9</accession>
<keyword evidence="3" id="KW-1185">Reference proteome</keyword>
<dbReference type="EMBL" id="CAKXAJ010017910">
    <property type="protein sequence ID" value="CAH2217262.1"/>
    <property type="molecule type" value="Genomic_DNA"/>
</dbReference>
<name>A0A8S4QSN9_9NEOP</name>
<dbReference type="AlphaFoldDB" id="A0A8S4QSN9"/>
<dbReference type="Proteomes" id="UP000838756">
    <property type="component" value="Unassembled WGS sequence"/>
</dbReference>
<evidence type="ECO:0000256" key="1">
    <source>
        <dbReference type="SAM" id="MobiDB-lite"/>
    </source>
</evidence>
<reference evidence="2" key="1">
    <citation type="submission" date="2022-03" db="EMBL/GenBank/DDBJ databases">
        <authorList>
            <person name="Lindestad O."/>
        </authorList>
    </citation>
    <scope>NUCLEOTIDE SEQUENCE</scope>
</reference>
<protein>
    <submittedName>
        <fullName evidence="2">Jg10226 protein</fullName>
    </submittedName>
</protein>